<accession>A0AAJ7C331</accession>
<dbReference type="RefSeq" id="XP_015600779.1">
    <property type="nucleotide sequence ID" value="XM_015745293.2"/>
</dbReference>
<name>A0AAJ7C331_CEPCN</name>
<evidence type="ECO:0000313" key="2">
    <source>
        <dbReference type="RefSeq" id="XP_015600779.1"/>
    </source>
</evidence>
<sequence length="236" mass="26795">MFSFPMKLPLQGFSVYTDINRVPLAVQNTGMSSSSMSVSSCDHLGDNPLLSQRASNGYSSFENREQAFNLNRDERLVADLLGRLEYSNHAYAKQMSHAQRNVIPETSTSADLARVPSPVNRIEIGLSLSPMDVSTCETSVIDSLTPENHHFFHLIRRVEASFAKYSSRVDVFDGTLDEVLNTYSFIFPCKEHASEILSYALVYYIRLRMRQNAHQENLKQTKKFVVKKKLAKFTNK</sequence>
<proteinExistence type="predicted"/>
<dbReference type="Proteomes" id="UP000694920">
    <property type="component" value="Unplaced"/>
</dbReference>
<protein>
    <submittedName>
        <fullName evidence="2">Uncharacterized protein LOC107270353</fullName>
    </submittedName>
</protein>
<reference evidence="2" key="1">
    <citation type="submission" date="2025-08" db="UniProtKB">
        <authorList>
            <consortium name="RefSeq"/>
        </authorList>
    </citation>
    <scope>IDENTIFICATION</scope>
</reference>
<dbReference type="KEGG" id="ccin:107270353"/>
<gene>
    <name evidence="2" type="primary">LOC107270353</name>
</gene>
<keyword evidence="1" id="KW-1185">Reference proteome</keyword>
<organism evidence="1 2">
    <name type="scientific">Cephus cinctus</name>
    <name type="common">Wheat stem sawfly</name>
    <dbReference type="NCBI Taxonomy" id="211228"/>
    <lineage>
        <taxon>Eukaryota</taxon>
        <taxon>Metazoa</taxon>
        <taxon>Ecdysozoa</taxon>
        <taxon>Arthropoda</taxon>
        <taxon>Hexapoda</taxon>
        <taxon>Insecta</taxon>
        <taxon>Pterygota</taxon>
        <taxon>Neoptera</taxon>
        <taxon>Endopterygota</taxon>
        <taxon>Hymenoptera</taxon>
        <taxon>Cephoidea</taxon>
        <taxon>Cephidae</taxon>
        <taxon>Cephus</taxon>
    </lineage>
</organism>
<evidence type="ECO:0000313" key="1">
    <source>
        <dbReference type="Proteomes" id="UP000694920"/>
    </source>
</evidence>
<dbReference type="AlphaFoldDB" id="A0AAJ7C331"/>
<dbReference type="GeneID" id="107270353"/>